<dbReference type="GO" id="GO:0000724">
    <property type="term" value="P:double-strand break repair via homologous recombination"/>
    <property type="evidence" value="ECO:0007669"/>
    <property type="project" value="TreeGrafter"/>
</dbReference>
<comment type="caution">
    <text evidence="4">The sequence shown here is derived from an EMBL/GenBank/DDBJ whole genome shotgun (WGS) entry which is preliminary data.</text>
</comment>
<proteinExistence type="predicted"/>
<dbReference type="GO" id="GO:1901255">
    <property type="term" value="P:nucleotide-excision repair involved in interstrand cross-link repair"/>
    <property type="evidence" value="ECO:0007669"/>
    <property type="project" value="TreeGrafter"/>
</dbReference>
<dbReference type="GO" id="GO:0000712">
    <property type="term" value="P:resolution of meiotic recombination intermediates"/>
    <property type="evidence" value="ECO:0007669"/>
    <property type="project" value="TreeGrafter"/>
</dbReference>
<name>A0A9P6BYV6_9AGAR</name>
<evidence type="ECO:0000256" key="1">
    <source>
        <dbReference type="ARBA" id="ARBA00022763"/>
    </source>
</evidence>
<evidence type="ECO:0000313" key="5">
    <source>
        <dbReference type="Proteomes" id="UP000807342"/>
    </source>
</evidence>
<keyword evidence="5" id="KW-1185">Reference proteome</keyword>
<reference evidence="4" key="1">
    <citation type="submission" date="2020-11" db="EMBL/GenBank/DDBJ databases">
        <authorList>
            <consortium name="DOE Joint Genome Institute"/>
            <person name="Ahrendt S."/>
            <person name="Riley R."/>
            <person name="Andreopoulos W."/>
            <person name="Labutti K."/>
            <person name="Pangilinan J."/>
            <person name="Ruiz-Duenas F.J."/>
            <person name="Barrasa J.M."/>
            <person name="Sanchez-Garcia M."/>
            <person name="Camarero S."/>
            <person name="Miyauchi S."/>
            <person name="Serrano A."/>
            <person name="Linde D."/>
            <person name="Babiker R."/>
            <person name="Drula E."/>
            <person name="Ayuso-Fernandez I."/>
            <person name="Pacheco R."/>
            <person name="Padilla G."/>
            <person name="Ferreira P."/>
            <person name="Barriuso J."/>
            <person name="Kellner H."/>
            <person name="Castanera R."/>
            <person name="Alfaro M."/>
            <person name="Ramirez L."/>
            <person name="Pisabarro A.G."/>
            <person name="Kuo A."/>
            <person name="Tritt A."/>
            <person name="Lipzen A."/>
            <person name="He G."/>
            <person name="Yan M."/>
            <person name="Ng V."/>
            <person name="Cullen D."/>
            <person name="Martin F."/>
            <person name="Rosso M.-N."/>
            <person name="Henrissat B."/>
            <person name="Hibbett D."/>
            <person name="Martinez A.T."/>
            <person name="Grigoriev I.V."/>
        </authorList>
    </citation>
    <scope>NUCLEOTIDE SEQUENCE</scope>
    <source>
        <strain evidence="4">MF-IS2</strain>
    </source>
</reference>
<dbReference type="PANTHER" id="PTHR10150">
    <property type="entry name" value="DNA REPAIR ENDONUCLEASE XPF"/>
    <property type="match status" value="1"/>
</dbReference>
<dbReference type="EMBL" id="MU151354">
    <property type="protein sequence ID" value="KAF9444697.1"/>
    <property type="molecule type" value="Genomic_DNA"/>
</dbReference>
<gene>
    <name evidence="4" type="ORF">P691DRAFT_677105</name>
</gene>
<keyword evidence="1" id="KW-0227">DNA damage</keyword>
<evidence type="ECO:0000313" key="4">
    <source>
        <dbReference type="EMBL" id="KAF9444697.1"/>
    </source>
</evidence>
<feature type="non-terminal residue" evidence="4">
    <location>
        <position position="1"/>
    </location>
</feature>
<organism evidence="4 5">
    <name type="scientific">Macrolepiota fuliginosa MF-IS2</name>
    <dbReference type="NCBI Taxonomy" id="1400762"/>
    <lineage>
        <taxon>Eukaryota</taxon>
        <taxon>Fungi</taxon>
        <taxon>Dikarya</taxon>
        <taxon>Basidiomycota</taxon>
        <taxon>Agaricomycotina</taxon>
        <taxon>Agaricomycetes</taxon>
        <taxon>Agaricomycetidae</taxon>
        <taxon>Agaricales</taxon>
        <taxon>Agaricineae</taxon>
        <taxon>Agaricaceae</taxon>
        <taxon>Macrolepiota</taxon>
    </lineage>
</organism>
<dbReference type="AlphaFoldDB" id="A0A9P6BYV6"/>
<sequence length="161" mass="18018">EGESAIGEELGIIGCRRLGLCVMGYETPSLGRLYKWDGLVSVMSRILVVDVLQGDIPVNLIMGCGRFMLKSASMCIVLIVRLIREDSRDGFQAFTDQSERIAGGMPPLKNIMKDVQLRRVHLYPQSHRHINKPPERRRADVVGLSQPLSDSMFDIHNATIQ</sequence>
<keyword evidence="2" id="KW-0378">Hydrolase</keyword>
<evidence type="ECO:0000256" key="2">
    <source>
        <dbReference type="ARBA" id="ARBA00022801"/>
    </source>
</evidence>
<dbReference type="GO" id="GO:0003684">
    <property type="term" value="F:damaged DNA binding"/>
    <property type="evidence" value="ECO:0007669"/>
    <property type="project" value="TreeGrafter"/>
</dbReference>
<keyword evidence="3" id="KW-0234">DNA repair</keyword>
<dbReference type="GO" id="GO:0003697">
    <property type="term" value="F:single-stranded DNA binding"/>
    <property type="evidence" value="ECO:0007669"/>
    <property type="project" value="TreeGrafter"/>
</dbReference>
<dbReference type="GO" id="GO:0000014">
    <property type="term" value="F:single-stranded DNA endodeoxyribonuclease activity"/>
    <property type="evidence" value="ECO:0007669"/>
    <property type="project" value="TreeGrafter"/>
</dbReference>
<dbReference type="PANTHER" id="PTHR10150:SF0">
    <property type="entry name" value="DNA REPAIR ENDONUCLEASE XPF"/>
    <property type="match status" value="1"/>
</dbReference>
<dbReference type="GO" id="GO:0000110">
    <property type="term" value="C:nucleotide-excision repair factor 1 complex"/>
    <property type="evidence" value="ECO:0007669"/>
    <property type="project" value="TreeGrafter"/>
</dbReference>
<accession>A0A9P6BYV6</accession>
<dbReference type="OrthoDB" id="361020at2759"/>
<dbReference type="Proteomes" id="UP000807342">
    <property type="component" value="Unassembled WGS sequence"/>
</dbReference>
<evidence type="ECO:0000256" key="3">
    <source>
        <dbReference type="ARBA" id="ARBA00023204"/>
    </source>
</evidence>
<protein>
    <submittedName>
        <fullName evidence="4">Uncharacterized protein</fullName>
    </submittedName>
</protein>